<evidence type="ECO:0000259" key="2">
    <source>
        <dbReference type="Pfam" id="PF13648"/>
    </source>
</evidence>
<evidence type="ECO:0000256" key="1">
    <source>
        <dbReference type="SAM" id="SignalP"/>
    </source>
</evidence>
<reference evidence="3" key="1">
    <citation type="submission" date="2020-10" db="EMBL/GenBank/DDBJ databases">
        <authorList>
            <person name="Gilroy R."/>
        </authorList>
    </citation>
    <scope>NUCLEOTIDE SEQUENCE</scope>
    <source>
        <strain evidence="3">D5-748</strain>
    </source>
</reference>
<feature type="chain" id="PRO_5039702088" evidence="1">
    <location>
        <begin position="23"/>
        <end position="135"/>
    </location>
</feature>
<dbReference type="InterPro" id="IPR024311">
    <property type="entry name" value="Lipocalin-like"/>
</dbReference>
<dbReference type="AlphaFoldDB" id="A0A9D9ED57"/>
<dbReference type="Proteomes" id="UP000823619">
    <property type="component" value="Unassembled WGS sequence"/>
</dbReference>
<sequence>MKRLFTLLVTLLSLVFFSSCNKENDSFDASDIVGNWEIQRATLVSGGSEIDIDLSQTGMSLCFRFDDDGTGATWGTDISEESFAYSLDGNVLVVEQPLETLVFTVNALSGNEMSLSTSVTEDGVSMQMTFWLLRI</sequence>
<dbReference type="EMBL" id="JADIMO010000016">
    <property type="protein sequence ID" value="MBO8444296.1"/>
    <property type="molecule type" value="Genomic_DNA"/>
</dbReference>
<accession>A0A9D9ED57</accession>
<evidence type="ECO:0000313" key="3">
    <source>
        <dbReference type="EMBL" id="MBO8444296.1"/>
    </source>
</evidence>
<protein>
    <submittedName>
        <fullName evidence="3">Lipocalin family protein</fullName>
    </submittedName>
</protein>
<organism evidence="3 4">
    <name type="scientific">Candidatus Cryptobacteroides merdavium</name>
    <dbReference type="NCBI Taxonomy" id="2840769"/>
    <lineage>
        <taxon>Bacteria</taxon>
        <taxon>Pseudomonadati</taxon>
        <taxon>Bacteroidota</taxon>
        <taxon>Bacteroidia</taxon>
        <taxon>Bacteroidales</taxon>
        <taxon>Candidatus Cryptobacteroides</taxon>
    </lineage>
</organism>
<evidence type="ECO:0000313" key="4">
    <source>
        <dbReference type="Proteomes" id="UP000823619"/>
    </source>
</evidence>
<proteinExistence type="predicted"/>
<comment type="caution">
    <text evidence="3">The sequence shown here is derived from an EMBL/GenBank/DDBJ whole genome shotgun (WGS) entry which is preliminary data.</text>
</comment>
<keyword evidence="1" id="KW-0732">Signal</keyword>
<gene>
    <name evidence="3" type="ORF">IAC23_01190</name>
</gene>
<feature type="signal peptide" evidence="1">
    <location>
        <begin position="1"/>
        <end position="22"/>
    </location>
</feature>
<dbReference type="PROSITE" id="PS51257">
    <property type="entry name" value="PROKAR_LIPOPROTEIN"/>
    <property type="match status" value="1"/>
</dbReference>
<feature type="domain" description="Lipocalin-like" evidence="2">
    <location>
        <begin position="32"/>
        <end position="115"/>
    </location>
</feature>
<reference evidence="3" key="2">
    <citation type="journal article" date="2021" name="PeerJ">
        <title>Extensive microbial diversity within the chicken gut microbiome revealed by metagenomics and culture.</title>
        <authorList>
            <person name="Gilroy R."/>
            <person name="Ravi A."/>
            <person name="Getino M."/>
            <person name="Pursley I."/>
            <person name="Horton D.L."/>
            <person name="Alikhan N.F."/>
            <person name="Baker D."/>
            <person name="Gharbi K."/>
            <person name="Hall N."/>
            <person name="Watson M."/>
            <person name="Adriaenssens E.M."/>
            <person name="Foster-Nyarko E."/>
            <person name="Jarju S."/>
            <person name="Secka A."/>
            <person name="Antonio M."/>
            <person name="Oren A."/>
            <person name="Chaudhuri R.R."/>
            <person name="La Ragione R."/>
            <person name="Hildebrand F."/>
            <person name="Pallen M.J."/>
        </authorList>
    </citation>
    <scope>NUCLEOTIDE SEQUENCE</scope>
    <source>
        <strain evidence="3">D5-748</strain>
    </source>
</reference>
<dbReference type="Pfam" id="PF13648">
    <property type="entry name" value="Lipocalin_4"/>
    <property type="match status" value="1"/>
</dbReference>
<name>A0A9D9ED57_9BACT</name>